<accession>A0A848FBG2</accession>
<sequence length="625" mass="65099">MNHQAAAAALAASALLAAGAAQARPLFDNPATAPVNGLIVRLRDAPAHAQVEREQALSRDRRSTLGERHRERLQRVLREAALDRAAIDVPSVPAISATGSASQVLRFDKPLTLEQAQRLARRLAARGDVLWVEPNVRERRLQSTDPNDPDFDQQWWLKPLNTQSNAQVNALPIAQRLRGVPRFQEAWSIVTGANIAATRVAVLDSGITDHEDLAGRWIGGYDFVSTVEYAGDGNGRDADPHDPGDFVNSTTGAFSGCELDPTSSWHGTKIAGLISALTNNNLGVAGANQGNLIVPVRVAGKCGADVSDIADGIRWAAGLTVANAPVNPNPARVINVSFGGTAACGNEYQSAINDVRSQTGAVVVAAAGNEHTAPTRPANCNNVIGVGALNRDGFKAVYSNFGALTVSTVGGDPDDTANDGAWNSFLGDGGLWTTTDTGAQSPEGSGYTSENVIGTSFSAPLVSATISLMLSRNSALTADQIVDGLKASARPHATVTALYNNTSTPLMAACSNDNPGRCVCTTSTCGAGILDAYEALRYAGNPTGYSAPARTAADINTAELIRAHAASAQDLPANPVNTPTPTPAGPCGRDGVCGGALQPAWLLGLLAASGALLWRRRGLQLARRR</sequence>
<dbReference type="PROSITE" id="PS00137">
    <property type="entry name" value="SUBTILASE_HIS"/>
    <property type="match status" value="1"/>
</dbReference>
<dbReference type="SUPFAM" id="SSF52743">
    <property type="entry name" value="Subtilisin-like"/>
    <property type="match status" value="1"/>
</dbReference>
<evidence type="ECO:0000259" key="8">
    <source>
        <dbReference type="Pfam" id="PF00082"/>
    </source>
</evidence>
<dbReference type="GO" id="GO:0006508">
    <property type="term" value="P:proteolysis"/>
    <property type="evidence" value="ECO:0007669"/>
    <property type="project" value="UniProtKB-KW"/>
</dbReference>
<dbReference type="InterPro" id="IPR015500">
    <property type="entry name" value="Peptidase_S8_subtilisin-rel"/>
</dbReference>
<feature type="active site" description="Charge relay system" evidence="5">
    <location>
        <position position="456"/>
    </location>
</feature>
<evidence type="ECO:0000256" key="2">
    <source>
        <dbReference type="ARBA" id="ARBA00022670"/>
    </source>
</evidence>
<dbReference type="Proteomes" id="UP000574067">
    <property type="component" value="Unassembled WGS sequence"/>
</dbReference>
<keyword evidence="3 5" id="KW-0378">Hydrolase</keyword>
<keyword evidence="2 5" id="KW-0645">Protease</keyword>
<dbReference type="InterPro" id="IPR036852">
    <property type="entry name" value="Peptidase_S8/S53_dom_sf"/>
</dbReference>
<dbReference type="PANTHER" id="PTHR43806:SF11">
    <property type="entry name" value="CEREVISIN-RELATED"/>
    <property type="match status" value="1"/>
</dbReference>
<feature type="signal peptide" evidence="7">
    <location>
        <begin position="1"/>
        <end position="23"/>
    </location>
</feature>
<dbReference type="InterPro" id="IPR023828">
    <property type="entry name" value="Peptidase_S8_Ser-AS"/>
</dbReference>
<protein>
    <submittedName>
        <fullName evidence="9">S8 family serine peptidase</fullName>
    </submittedName>
</protein>
<dbReference type="PROSITE" id="PS51892">
    <property type="entry name" value="SUBTILASE"/>
    <property type="match status" value="1"/>
</dbReference>
<dbReference type="PRINTS" id="PR00723">
    <property type="entry name" value="SUBTILISIN"/>
</dbReference>
<dbReference type="Pfam" id="PF00082">
    <property type="entry name" value="Peptidase_S8"/>
    <property type="match status" value="1"/>
</dbReference>
<dbReference type="GO" id="GO:0004252">
    <property type="term" value="F:serine-type endopeptidase activity"/>
    <property type="evidence" value="ECO:0007669"/>
    <property type="project" value="UniProtKB-UniRule"/>
</dbReference>
<evidence type="ECO:0000256" key="6">
    <source>
        <dbReference type="RuleBase" id="RU003355"/>
    </source>
</evidence>
<dbReference type="CDD" id="cd07496">
    <property type="entry name" value="Peptidases_S8_13"/>
    <property type="match status" value="1"/>
</dbReference>
<keyword evidence="10" id="KW-1185">Reference proteome</keyword>
<comment type="caution">
    <text evidence="9">The sequence shown here is derived from an EMBL/GenBank/DDBJ whole genome shotgun (WGS) entry which is preliminary data.</text>
</comment>
<comment type="similarity">
    <text evidence="1 5 6">Belongs to the peptidase S8 family.</text>
</comment>
<keyword evidence="7" id="KW-0732">Signal</keyword>
<evidence type="ECO:0000256" key="7">
    <source>
        <dbReference type="SAM" id="SignalP"/>
    </source>
</evidence>
<dbReference type="PANTHER" id="PTHR43806">
    <property type="entry name" value="PEPTIDASE S8"/>
    <property type="match status" value="1"/>
</dbReference>
<name>A0A848FBG2_9BURK</name>
<organism evidence="9 10">
    <name type="scientific">Azohydromonas caseinilytica</name>
    <dbReference type="NCBI Taxonomy" id="2728836"/>
    <lineage>
        <taxon>Bacteria</taxon>
        <taxon>Pseudomonadati</taxon>
        <taxon>Pseudomonadota</taxon>
        <taxon>Betaproteobacteria</taxon>
        <taxon>Burkholderiales</taxon>
        <taxon>Sphaerotilaceae</taxon>
        <taxon>Azohydromonas</taxon>
    </lineage>
</organism>
<dbReference type="InterPro" id="IPR050131">
    <property type="entry name" value="Peptidase_S8_subtilisin-like"/>
</dbReference>
<dbReference type="InterPro" id="IPR000209">
    <property type="entry name" value="Peptidase_S8/S53_dom"/>
</dbReference>
<keyword evidence="4 5" id="KW-0720">Serine protease</keyword>
<dbReference type="InterPro" id="IPR022398">
    <property type="entry name" value="Peptidase_S8_His-AS"/>
</dbReference>
<dbReference type="AlphaFoldDB" id="A0A848FBG2"/>
<evidence type="ECO:0000313" key="10">
    <source>
        <dbReference type="Proteomes" id="UP000574067"/>
    </source>
</evidence>
<dbReference type="InterPro" id="IPR034176">
    <property type="entry name" value="Peptidases_S8_13"/>
</dbReference>
<dbReference type="InterPro" id="IPR023827">
    <property type="entry name" value="Peptidase_S8_Asp-AS"/>
</dbReference>
<evidence type="ECO:0000256" key="4">
    <source>
        <dbReference type="ARBA" id="ARBA00022825"/>
    </source>
</evidence>
<feature type="active site" description="Charge relay system" evidence="5">
    <location>
        <position position="266"/>
    </location>
</feature>
<evidence type="ECO:0000256" key="5">
    <source>
        <dbReference type="PROSITE-ProRule" id="PRU01240"/>
    </source>
</evidence>
<feature type="active site" description="Charge relay system" evidence="5">
    <location>
        <position position="204"/>
    </location>
</feature>
<gene>
    <name evidence="9" type="ORF">HHL10_14695</name>
</gene>
<evidence type="ECO:0000256" key="3">
    <source>
        <dbReference type="ARBA" id="ARBA00022801"/>
    </source>
</evidence>
<feature type="domain" description="Peptidase S8/S53" evidence="8">
    <location>
        <begin position="198"/>
        <end position="489"/>
    </location>
</feature>
<dbReference type="EMBL" id="JABBFW010000009">
    <property type="protein sequence ID" value="NML16226.1"/>
    <property type="molecule type" value="Genomic_DNA"/>
</dbReference>
<evidence type="ECO:0000256" key="1">
    <source>
        <dbReference type="ARBA" id="ARBA00011073"/>
    </source>
</evidence>
<dbReference type="Gene3D" id="3.40.50.200">
    <property type="entry name" value="Peptidase S8/S53 domain"/>
    <property type="match status" value="1"/>
</dbReference>
<dbReference type="PROSITE" id="PS00138">
    <property type="entry name" value="SUBTILASE_SER"/>
    <property type="match status" value="1"/>
</dbReference>
<reference evidence="9 10" key="1">
    <citation type="submission" date="2020-04" db="EMBL/GenBank/DDBJ databases">
        <title>Azohydromonas sp. isolated from soil.</title>
        <authorList>
            <person name="Dahal R.H."/>
        </authorList>
    </citation>
    <scope>NUCLEOTIDE SEQUENCE [LARGE SCALE GENOMIC DNA]</scope>
    <source>
        <strain evidence="9 10">G-1-1-14</strain>
    </source>
</reference>
<feature type="chain" id="PRO_5032316211" evidence="7">
    <location>
        <begin position="24"/>
        <end position="625"/>
    </location>
</feature>
<dbReference type="PROSITE" id="PS00136">
    <property type="entry name" value="SUBTILASE_ASP"/>
    <property type="match status" value="1"/>
</dbReference>
<dbReference type="RefSeq" id="WP_169161133.1">
    <property type="nucleotide sequence ID" value="NZ_JABBFW010000009.1"/>
</dbReference>
<evidence type="ECO:0000313" key="9">
    <source>
        <dbReference type="EMBL" id="NML16226.1"/>
    </source>
</evidence>
<proteinExistence type="inferred from homology"/>